<proteinExistence type="predicted"/>
<dbReference type="AlphaFoldDB" id="A0A6V7QVU9"/>
<reference evidence="1" key="1">
    <citation type="submission" date="2020-07" db="EMBL/GenBank/DDBJ databases">
        <authorList>
            <person name="Lin J."/>
        </authorList>
    </citation>
    <scope>NUCLEOTIDE SEQUENCE</scope>
</reference>
<dbReference type="PANTHER" id="PTHR44099">
    <property type="entry name" value="RABCONNECTIN-3B, ISOFORM A"/>
    <property type="match status" value="1"/>
</dbReference>
<evidence type="ECO:0000313" key="1">
    <source>
        <dbReference type="EMBL" id="CAD1846997.1"/>
    </source>
</evidence>
<dbReference type="InterPro" id="IPR049916">
    <property type="entry name" value="WDR72-like"/>
</dbReference>
<dbReference type="InterPro" id="IPR015943">
    <property type="entry name" value="WD40/YVTN_repeat-like_dom_sf"/>
</dbReference>
<gene>
    <name evidence="1" type="ORF">CB5_LOCUS30208</name>
</gene>
<organism evidence="1">
    <name type="scientific">Ananas comosus var. bracteatus</name>
    <name type="common">red pineapple</name>
    <dbReference type="NCBI Taxonomy" id="296719"/>
    <lineage>
        <taxon>Eukaryota</taxon>
        <taxon>Viridiplantae</taxon>
        <taxon>Streptophyta</taxon>
        <taxon>Embryophyta</taxon>
        <taxon>Tracheophyta</taxon>
        <taxon>Spermatophyta</taxon>
        <taxon>Magnoliopsida</taxon>
        <taxon>Liliopsida</taxon>
        <taxon>Poales</taxon>
        <taxon>Bromeliaceae</taxon>
        <taxon>Bromelioideae</taxon>
        <taxon>Ananas</taxon>
    </lineage>
</organism>
<dbReference type="InterPro" id="IPR036322">
    <property type="entry name" value="WD40_repeat_dom_sf"/>
</dbReference>
<dbReference type="SUPFAM" id="SSF50978">
    <property type="entry name" value="WD40 repeat-like"/>
    <property type="match status" value="1"/>
</dbReference>
<dbReference type="Gene3D" id="2.130.10.10">
    <property type="entry name" value="YVTN repeat-like/Quinoprotein amine dehydrogenase"/>
    <property type="match status" value="1"/>
</dbReference>
<dbReference type="EMBL" id="CAJEUB010000030">
    <property type="protein sequence ID" value="CAD1846997.1"/>
    <property type="molecule type" value="Genomic_DNA"/>
</dbReference>
<dbReference type="PANTHER" id="PTHR44099:SF4">
    <property type="entry name" value="RABCONNECTIN-3B, ISOFORM A"/>
    <property type="match status" value="1"/>
</dbReference>
<protein>
    <submittedName>
        <fullName evidence="1">Uncharacterized protein</fullName>
    </submittedName>
</protein>
<sequence length="197" mass="20062">MKCPSVACLWPSAPPPHRVTAAASASASASAAAALYSGGSDGSLVWWDLSDPEIRPVALLCGHAAPIADLAPCFPSAAAPSILSACSDGVLCVWSGAGRCRRRRKLPPWAGAPSLLAPLPLTPRRVCVVCSSADAAVPHPNEDGEEASTKRSTKCNVLIVDSCTLNVVQTVFHSYLRSGPYGSGGGPGGGGQCEQEA</sequence>
<dbReference type="GO" id="GO:0005737">
    <property type="term" value="C:cytoplasm"/>
    <property type="evidence" value="ECO:0007669"/>
    <property type="project" value="TreeGrafter"/>
</dbReference>
<name>A0A6V7QVU9_ANACO</name>
<accession>A0A6V7QVU9</accession>